<evidence type="ECO:0000313" key="5">
    <source>
        <dbReference type="Proteomes" id="UP000321408"/>
    </source>
</evidence>
<evidence type="ECO:0000313" key="4">
    <source>
        <dbReference type="EMBL" id="QEE14951.1"/>
    </source>
</evidence>
<proteinExistence type="inferred from homology"/>
<dbReference type="SUPFAM" id="SSF55347">
    <property type="entry name" value="Glyceraldehyde-3-phosphate dehydrogenase-like, C-terminal domain"/>
    <property type="match status" value="1"/>
</dbReference>
<dbReference type="GO" id="GO:0006021">
    <property type="term" value="P:inositol biosynthetic process"/>
    <property type="evidence" value="ECO:0007669"/>
    <property type="project" value="InterPro"/>
</dbReference>
<dbReference type="PIRSF" id="PIRSF015578">
    <property type="entry name" value="Myoinos-ppht_syn"/>
    <property type="match status" value="1"/>
</dbReference>
<feature type="domain" description="Myo-inositol-1-phosphate synthase GAPDH-like" evidence="3">
    <location>
        <begin position="229"/>
        <end position="334"/>
    </location>
</feature>
<dbReference type="RefSeq" id="WP_342211904.1">
    <property type="nucleotide sequence ID" value="NZ_CP042905.2"/>
</dbReference>
<reference evidence="4 5" key="2">
    <citation type="journal article" date="2024" name="Int. J. Syst. Evol. Microbiol.">
        <title>Promethearchaeum syntrophicum gen. nov., sp. nov., an anaerobic, obligately syntrophic archaeon, the first isolate of the lineage 'Asgard' archaea, and proposal of the new archaeal phylum Promethearchaeota phyl. nov. and kingdom Promethearchaeati regn. nov.</title>
        <authorList>
            <person name="Imachi H."/>
            <person name="Nobu M.K."/>
            <person name="Kato S."/>
            <person name="Takaki Y."/>
            <person name="Miyazaki M."/>
            <person name="Miyata M."/>
            <person name="Ogawara M."/>
            <person name="Saito Y."/>
            <person name="Sakai S."/>
            <person name="Tahara Y.O."/>
            <person name="Takano Y."/>
            <person name="Tasumi E."/>
            <person name="Uematsu K."/>
            <person name="Yoshimura T."/>
            <person name="Itoh T."/>
            <person name="Ohkuma M."/>
            <person name="Takai K."/>
        </authorList>
    </citation>
    <scope>NUCLEOTIDE SEQUENCE [LARGE SCALE GENOMIC DNA]</scope>
    <source>
        <strain evidence="4 5">MK-D1</strain>
    </source>
</reference>
<accession>A0A5B9D7H7</accession>
<dbReference type="Proteomes" id="UP000321408">
    <property type="component" value="Chromosome"/>
</dbReference>
<dbReference type="InterPro" id="IPR036291">
    <property type="entry name" value="NAD(P)-bd_dom_sf"/>
</dbReference>
<comment type="similarity">
    <text evidence="1">Belongs to the myo-inositol 1-phosphate synthase family.</text>
</comment>
<gene>
    <name evidence="4" type="ORF">DSAG12_00774</name>
</gene>
<sequence length="395" mass="43670">MDEDTYNKASEHSEMSLGSTNEGISRDDEIRVAIAGLGNCASALIMGMEYYKDIKGDDAFIKGLMNPSIGGYTYKNIKIVAAFDINDLKIGKDVSDAIYEEPNVCQPIVPKEKMPQLGVKVHAGPILDGCAPHMLDSFHCYNPEDTKECDVAQILRESKAEILCNFLPVGSYNASRFYAQAAIDAGCGFINNIPEFIVSEHVEGDKDWVAEFEKAGLPCAGDDIKSQVGATISHRVLAKLFLDRGVIINDTYQLNIGGNTDFENMKMENRLTTKRKSKTSAVTSVLPYDIKCRIGPSDYVPFLQDKKICYIRINGITFGGLPLIADLKLKVEDSPNSAGVVCDIIRVMKLALNRKISGRLESISSFSFKHPHIQPPSDVLAKEWVKEFIEGKRER</sequence>
<dbReference type="Pfam" id="PF01658">
    <property type="entry name" value="Inos-1-P_synth"/>
    <property type="match status" value="1"/>
</dbReference>
<organism evidence="4 5">
    <name type="scientific">Promethearchaeum syntrophicum</name>
    <dbReference type="NCBI Taxonomy" id="2594042"/>
    <lineage>
        <taxon>Archaea</taxon>
        <taxon>Promethearchaeati</taxon>
        <taxon>Promethearchaeota</taxon>
        <taxon>Promethearchaeia</taxon>
        <taxon>Promethearchaeales</taxon>
        <taxon>Promethearchaeaceae</taxon>
        <taxon>Promethearchaeum</taxon>
    </lineage>
</organism>
<dbReference type="KEGG" id="psyt:DSAG12_00774"/>
<dbReference type="AlphaFoldDB" id="A0A5B9D7H7"/>
<evidence type="ECO:0000259" key="3">
    <source>
        <dbReference type="Pfam" id="PF01658"/>
    </source>
</evidence>
<name>A0A5B9D7H7_9ARCH</name>
<feature type="region of interest" description="Disordered" evidence="2">
    <location>
        <begin position="1"/>
        <end position="22"/>
    </location>
</feature>
<dbReference type="EMBL" id="CP042905">
    <property type="protein sequence ID" value="QEE14951.1"/>
    <property type="molecule type" value="Genomic_DNA"/>
</dbReference>
<evidence type="ECO:0000256" key="1">
    <source>
        <dbReference type="ARBA" id="ARBA00010813"/>
    </source>
</evidence>
<dbReference type="GO" id="GO:0008654">
    <property type="term" value="P:phospholipid biosynthetic process"/>
    <property type="evidence" value="ECO:0007669"/>
    <property type="project" value="InterPro"/>
</dbReference>
<feature type="compositionally biased region" description="Basic and acidic residues" evidence="2">
    <location>
        <begin position="1"/>
        <end position="14"/>
    </location>
</feature>
<dbReference type="GeneID" id="41328776"/>
<dbReference type="GO" id="GO:0004512">
    <property type="term" value="F:inositol-3-phosphate synthase activity"/>
    <property type="evidence" value="ECO:0007669"/>
    <property type="project" value="InterPro"/>
</dbReference>
<dbReference type="InterPro" id="IPR052199">
    <property type="entry name" value="MIPS"/>
</dbReference>
<dbReference type="InterPro" id="IPR013021">
    <property type="entry name" value="Myo-inos-1-P_Synthase_GAPDH"/>
</dbReference>
<dbReference type="PANTHER" id="PTHR43125:SF1">
    <property type="entry name" value="INOSITOL-3-PHOSPHATE SYNTHASE"/>
    <property type="match status" value="1"/>
</dbReference>
<dbReference type="Gene3D" id="3.30.360.10">
    <property type="entry name" value="Dihydrodipicolinate Reductase, domain 2"/>
    <property type="match status" value="1"/>
</dbReference>
<evidence type="ECO:0000256" key="2">
    <source>
        <dbReference type="SAM" id="MobiDB-lite"/>
    </source>
</evidence>
<reference evidence="4 5" key="1">
    <citation type="journal article" date="2020" name="Nature">
        <title>Isolation of an archaeon at the prokaryote-eukaryote interface.</title>
        <authorList>
            <person name="Imachi H."/>
            <person name="Nobu M.K."/>
            <person name="Nakahara N."/>
            <person name="Morono Y."/>
            <person name="Ogawara M."/>
            <person name="Takaki Y."/>
            <person name="Takano Y."/>
            <person name="Uematsu K."/>
            <person name="Ikuta T."/>
            <person name="Ito M."/>
            <person name="Matsui Y."/>
            <person name="Miyazaki M."/>
            <person name="Murata K."/>
            <person name="Saito Y."/>
            <person name="Sakai S."/>
            <person name="Song C."/>
            <person name="Tasumi E."/>
            <person name="Yamanaka Y."/>
            <person name="Yamaguchi T."/>
            <person name="Kamagata Y."/>
            <person name="Tamaki H."/>
            <person name="Takai K."/>
        </authorList>
    </citation>
    <scope>NUCLEOTIDE SEQUENCE [LARGE SCALE GENOMIC DNA]</scope>
    <source>
        <strain evidence="4 5">MK-D1</strain>
    </source>
</reference>
<dbReference type="SUPFAM" id="SSF51735">
    <property type="entry name" value="NAD(P)-binding Rossmann-fold domains"/>
    <property type="match status" value="1"/>
</dbReference>
<dbReference type="PANTHER" id="PTHR43125">
    <property type="entry name" value="INOSITOL-3-PHOSPHATE SYNTHASE"/>
    <property type="match status" value="1"/>
</dbReference>
<keyword evidence="5" id="KW-1185">Reference proteome</keyword>
<protein>
    <submittedName>
        <fullName evidence="4">Inositol-3-phosphate synthase</fullName>
    </submittedName>
</protein>
<dbReference type="InterPro" id="IPR002587">
    <property type="entry name" value="Myo-inos-1-P_Synthase"/>
</dbReference>
<dbReference type="Gene3D" id="3.40.50.720">
    <property type="entry name" value="NAD(P)-binding Rossmann-like Domain"/>
    <property type="match status" value="1"/>
</dbReference>